<feature type="domain" description="YjiS-like" evidence="1">
    <location>
        <begin position="25"/>
        <end position="60"/>
    </location>
</feature>
<proteinExistence type="predicted"/>
<dbReference type="EMBL" id="JFKC01000017">
    <property type="protein sequence ID" value="OSQ48215.1"/>
    <property type="molecule type" value="Genomic_DNA"/>
</dbReference>
<dbReference type="Pfam" id="PF06568">
    <property type="entry name" value="YjiS-like"/>
    <property type="match status" value="1"/>
</dbReference>
<dbReference type="InterPro" id="IPR009506">
    <property type="entry name" value="YjiS-like"/>
</dbReference>
<comment type="caution">
    <text evidence="2">The sequence shown here is derived from an EMBL/GenBank/DDBJ whole genome shotgun (WGS) entry which is preliminary data.</text>
</comment>
<dbReference type="STRING" id="1123756.MGEO_14960"/>
<dbReference type="Proteomes" id="UP000193926">
    <property type="component" value="Unassembled WGS sequence"/>
</dbReference>
<dbReference type="OrthoDB" id="8116725at2"/>
<keyword evidence="3" id="KW-1185">Reference proteome</keyword>
<dbReference type="RefSeq" id="WP_085639547.1">
    <property type="nucleotide sequence ID" value="NZ_JFKC01000017.1"/>
</dbReference>
<accession>A0A1X4NID4</accession>
<name>A0A1X4NID4_9RHOB</name>
<evidence type="ECO:0000313" key="2">
    <source>
        <dbReference type="EMBL" id="OSQ48215.1"/>
    </source>
</evidence>
<reference evidence="2 3" key="1">
    <citation type="submission" date="2014-03" db="EMBL/GenBank/DDBJ databases">
        <title>The draft genome sequence of Marivita geojedonensis KCTC 23882.</title>
        <authorList>
            <person name="Lai Q."/>
            <person name="Shao Z."/>
        </authorList>
    </citation>
    <scope>NUCLEOTIDE SEQUENCE [LARGE SCALE GENOMIC DNA]</scope>
    <source>
        <strain evidence="2 3">DPG-138</strain>
    </source>
</reference>
<evidence type="ECO:0000259" key="1">
    <source>
        <dbReference type="Pfam" id="PF06568"/>
    </source>
</evidence>
<organism evidence="2 3">
    <name type="scientific">Marivita geojedonensis</name>
    <dbReference type="NCBI Taxonomy" id="1123756"/>
    <lineage>
        <taxon>Bacteria</taxon>
        <taxon>Pseudomonadati</taxon>
        <taxon>Pseudomonadota</taxon>
        <taxon>Alphaproteobacteria</taxon>
        <taxon>Rhodobacterales</taxon>
        <taxon>Roseobacteraceae</taxon>
        <taxon>Marivita</taxon>
    </lineage>
</organism>
<dbReference type="AlphaFoldDB" id="A0A1X4NID4"/>
<sequence>MAAFDTSRPTYAAGQQGFGAFAASLIAAFTAWNDARQTRIALSQLSDHELDDIGLTRGDINSL</sequence>
<evidence type="ECO:0000313" key="3">
    <source>
        <dbReference type="Proteomes" id="UP000193926"/>
    </source>
</evidence>
<gene>
    <name evidence="2" type="ORF">MGEO_14960</name>
</gene>
<protein>
    <submittedName>
        <fullName evidence="2">Primosomal protein DnaI</fullName>
    </submittedName>
</protein>